<dbReference type="EMBL" id="BARS01028468">
    <property type="protein sequence ID" value="GAG08859.1"/>
    <property type="molecule type" value="Genomic_DNA"/>
</dbReference>
<evidence type="ECO:0000313" key="1">
    <source>
        <dbReference type="EMBL" id="GAG08859.1"/>
    </source>
</evidence>
<proteinExistence type="predicted"/>
<organism evidence="1">
    <name type="scientific">marine sediment metagenome</name>
    <dbReference type="NCBI Taxonomy" id="412755"/>
    <lineage>
        <taxon>unclassified sequences</taxon>
        <taxon>metagenomes</taxon>
        <taxon>ecological metagenomes</taxon>
    </lineage>
</organism>
<accession>X0USN3</accession>
<dbReference type="AlphaFoldDB" id="X0USN3"/>
<name>X0USN3_9ZZZZ</name>
<sequence length="122" mass="14592">NLEIDQLYYPKKLYNYLRNHHWKQGIPQDFISNWIQKISTNSHLVENDRLDFQIIFENLQLPQIKTASPNIEIQSPKEPVKNKSISSNKTHTKAIETIPPIEHFQEFKNWLLKRLDELENLL</sequence>
<gene>
    <name evidence="1" type="ORF">S01H1_44623</name>
</gene>
<reference evidence="1" key="1">
    <citation type="journal article" date="2014" name="Front. Microbiol.">
        <title>High frequency of phylogenetically diverse reductive dehalogenase-homologous genes in deep subseafloor sedimentary metagenomes.</title>
        <authorList>
            <person name="Kawai M."/>
            <person name="Futagami T."/>
            <person name="Toyoda A."/>
            <person name="Takaki Y."/>
            <person name="Nishi S."/>
            <person name="Hori S."/>
            <person name="Arai W."/>
            <person name="Tsubouchi T."/>
            <person name="Morono Y."/>
            <person name="Uchiyama I."/>
            <person name="Ito T."/>
            <person name="Fujiyama A."/>
            <person name="Inagaki F."/>
            <person name="Takami H."/>
        </authorList>
    </citation>
    <scope>NUCLEOTIDE SEQUENCE</scope>
    <source>
        <strain evidence="1">Expedition CK06-06</strain>
    </source>
</reference>
<feature type="non-terminal residue" evidence="1">
    <location>
        <position position="1"/>
    </location>
</feature>
<comment type="caution">
    <text evidence="1">The sequence shown here is derived from an EMBL/GenBank/DDBJ whole genome shotgun (WGS) entry which is preliminary data.</text>
</comment>
<protein>
    <submittedName>
        <fullName evidence="1">Uncharacterized protein</fullName>
    </submittedName>
</protein>